<keyword evidence="2" id="KW-1185">Reference proteome</keyword>
<organism evidence="1 2">
    <name type="scientific">Lasiodiplodia mahajangana</name>
    <dbReference type="NCBI Taxonomy" id="1108764"/>
    <lineage>
        <taxon>Eukaryota</taxon>
        <taxon>Fungi</taxon>
        <taxon>Dikarya</taxon>
        <taxon>Ascomycota</taxon>
        <taxon>Pezizomycotina</taxon>
        <taxon>Dothideomycetes</taxon>
        <taxon>Dothideomycetes incertae sedis</taxon>
        <taxon>Botryosphaeriales</taxon>
        <taxon>Botryosphaeriaceae</taxon>
        <taxon>Lasiodiplodia</taxon>
    </lineage>
</organism>
<protein>
    <submittedName>
        <fullName evidence="1">Uncharacterized protein</fullName>
    </submittedName>
</protein>
<reference evidence="1" key="1">
    <citation type="submission" date="2022-12" db="EMBL/GenBank/DDBJ databases">
        <title>Genome Sequence of Lasiodiplodia mahajangana.</title>
        <authorList>
            <person name="Buettner E."/>
        </authorList>
    </citation>
    <scope>NUCLEOTIDE SEQUENCE</scope>
    <source>
        <strain evidence="1">VT137</strain>
    </source>
</reference>
<sequence length="575" mass="63814">MDVPHETERPVPALSGYGADTGQSSLADEEFNDGSNLGGEVLLDGSSPDAIDSNSWFDDWIALTDDHPFTSALPLLSPIGDGNANLDQKAPSIQSSGTMDSSDTLAQGDGSHRDIVSPENADRSLPGANFEMKHSHNDKPNDTGTPYKQAACQAEQVAQSNPNEIMLSGSEPQELGHEWKPVVRKTLIPGCAVYAPSERKHQRDPGLQNSSHPNRSSKARKKAGQCSGSFPCERCISLKGWHSSCARATFCKDTAFNNGLYQARALILLRNIKRWHPNSAHPAIDLEVGVGFPPALSIEVNAFEAIDSKLLQHVNFRSSVSSFLRTTETRPFGLYNFIVKNAALDAFFDELVPHLLEDQFKAMPSGFSKQVFKTVYHFSLDHNRAESPMLKNILRVWAAQTIFFGRIWRLSEGGERVGAIMHTEINAYDVPRFLYWQLDCITERYAYEQELAVLKDLENFIFARKSSPWLSTMVWPLTATPEALVEKNEAKARLIAGHIRTISRGESPFFKGAGGSVNANMKGESLDVKEFTDGIRDDFNALSQHLLLSEPCPFSEEDWNSLDYKFSRMIINTTD</sequence>
<dbReference type="EMBL" id="JAPUUL010000529">
    <property type="protein sequence ID" value="KAJ8130308.1"/>
    <property type="molecule type" value="Genomic_DNA"/>
</dbReference>
<dbReference type="Proteomes" id="UP001153332">
    <property type="component" value="Unassembled WGS sequence"/>
</dbReference>
<evidence type="ECO:0000313" key="1">
    <source>
        <dbReference type="EMBL" id="KAJ8130308.1"/>
    </source>
</evidence>
<name>A0ACC2JS50_9PEZI</name>
<gene>
    <name evidence="1" type="ORF">O1611_g3322</name>
</gene>
<evidence type="ECO:0000313" key="2">
    <source>
        <dbReference type="Proteomes" id="UP001153332"/>
    </source>
</evidence>
<proteinExistence type="predicted"/>
<accession>A0ACC2JS50</accession>
<comment type="caution">
    <text evidence="1">The sequence shown here is derived from an EMBL/GenBank/DDBJ whole genome shotgun (WGS) entry which is preliminary data.</text>
</comment>